<dbReference type="EMBL" id="AAOW01000004">
    <property type="protein sequence ID" value="EAR62017.1"/>
    <property type="molecule type" value="Genomic_DNA"/>
</dbReference>
<reference evidence="7 8" key="1">
    <citation type="submission" date="2006-02" db="EMBL/GenBank/DDBJ databases">
        <authorList>
            <person name="Pinhassi J."/>
            <person name="Pedros-Alio C."/>
            <person name="Ferriera S."/>
            <person name="Johnson J."/>
            <person name="Kravitz S."/>
            <person name="Halpern A."/>
            <person name="Remington K."/>
            <person name="Beeson K."/>
            <person name="Tran B."/>
            <person name="Rogers Y.-H."/>
            <person name="Friedman R."/>
            <person name="Venter J.C."/>
        </authorList>
    </citation>
    <scope>NUCLEOTIDE SEQUENCE [LARGE SCALE GENOMIC DNA]</scope>
    <source>
        <strain evidence="7 8">MED92</strain>
    </source>
</reference>
<keyword evidence="4 5" id="KW-0472">Membrane</keyword>
<feature type="transmembrane region" description="Helical" evidence="5">
    <location>
        <begin position="446"/>
        <end position="463"/>
    </location>
</feature>
<evidence type="ECO:0000256" key="3">
    <source>
        <dbReference type="ARBA" id="ARBA00022989"/>
    </source>
</evidence>
<dbReference type="Proteomes" id="UP000002171">
    <property type="component" value="Unassembled WGS sequence"/>
</dbReference>
<dbReference type="GO" id="GO:0016020">
    <property type="term" value="C:membrane"/>
    <property type="evidence" value="ECO:0007669"/>
    <property type="project" value="UniProtKB-SubCell"/>
</dbReference>
<evidence type="ECO:0000313" key="8">
    <source>
        <dbReference type="Proteomes" id="UP000002171"/>
    </source>
</evidence>
<feature type="transmembrane region" description="Helical" evidence="5">
    <location>
        <begin position="379"/>
        <end position="398"/>
    </location>
</feature>
<dbReference type="InterPro" id="IPR051533">
    <property type="entry name" value="WaaL-like"/>
</dbReference>
<feature type="transmembrane region" description="Helical" evidence="5">
    <location>
        <begin position="419"/>
        <end position="440"/>
    </location>
</feature>
<feature type="transmembrane region" description="Helical" evidence="5">
    <location>
        <begin position="142"/>
        <end position="164"/>
    </location>
</feature>
<proteinExistence type="predicted"/>
<dbReference type="Pfam" id="PF04932">
    <property type="entry name" value="Wzy_C"/>
    <property type="match status" value="1"/>
</dbReference>
<comment type="subcellular location">
    <subcellularLocation>
        <location evidence="1">Membrane</location>
        <topology evidence="1">Multi-pass membrane protein</topology>
    </subcellularLocation>
</comment>
<evidence type="ECO:0000256" key="4">
    <source>
        <dbReference type="ARBA" id="ARBA00023136"/>
    </source>
</evidence>
<evidence type="ECO:0000256" key="2">
    <source>
        <dbReference type="ARBA" id="ARBA00022692"/>
    </source>
</evidence>
<evidence type="ECO:0000313" key="7">
    <source>
        <dbReference type="EMBL" id="EAR62017.1"/>
    </source>
</evidence>
<keyword evidence="3 5" id="KW-1133">Transmembrane helix</keyword>
<name>A0A7U8GT82_NEPCE</name>
<dbReference type="RefSeq" id="WP_007019654.1">
    <property type="nucleotide sequence ID" value="NZ_CH724125.1"/>
</dbReference>
<dbReference type="PANTHER" id="PTHR37422">
    <property type="entry name" value="TEICHURONIC ACID BIOSYNTHESIS PROTEIN TUAE"/>
    <property type="match status" value="1"/>
</dbReference>
<feature type="transmembrane region" description="Helical" evidence="5">
    <location>
        <begin position="266"/>
        <end position="282"/>
    </location>
</feature>
<organism evidence="7 8">
    <name type="scientific">Neptuniibacter caesariensis</name>
    <dbReference type="NCBI Taxonomy" id="207954"/>
    <lineage>
        <taxon>Bacteria</taxon>
        <taxon>Pseudomonadati</taxon>
        <taxon>Pseudomonadota</taxon>
        <taxon>Gammaproteobacteria</taxon>
        <taxon>Oceanospirillales</taxon>
        <taxon>Oceanospirillaceae</taxon>
        <taxon>Neptuniibacter</taxon>
    </lineage>
</organism>
<comment type="caution">
    <text evidence="7">The sequence shown here is derived from an EMBL/GenBank/DDBJ whole genome shotgun (WGS) entry which is preliminary data.</text>
</comment>
<feature type="transmembrane region" description="Helical" evidence="5">
    <location>
        <begin position="20"/>
        <end position="39"/>
    </location>
</feature>
<dbReference type="PROSITE" id="PS51257">
    <property type="entry name" value="PROKAR_LIPOPROTEIN"/>
    <property type="match status" value="1"/>
</dbReference>
<dbReference type="InterPro" id="IPR007016">
    <property type="entry name" value="O-antigen_ligase-rel_domated"/>
</dbReference>
<evidence type="ECO:0000256" key="1">
    <source>
        <dbReference type="ARBA" id="ARBA00004141"/>
    </source>
</evidence>
<feature type="transmembrane region" description="Helical" evidence="5">
    <location>
        <begin position="219"/>
        <end position="235"/>
    </location>
</feature>
<accession>A0A7U8GT82</accession>
<sequence length="480" mass="52001">MLNARFIFQKHNDRPNSRLLGVLLALFACALICGLWLLVPHPLLPIVMALVPLGLLFVLKNPFPIILGFVIISFFRIHEVIPQLYTLRIPLMLAMGALVSLSWGLWAGIIRPFWTKELAIFSAFFVQTTVSVVMASDRAASFAYFTSTYIKIAIMVFAITWLCANIDRLRFASNAFVVSGITVAFVALFNKANGIGLVEGTRVTIGRDLGSTLGDPNDLSLVLLFPAGFALSIALNPGSARFIRILGLLTFLLMGAAIVATQSRGGLLGITAVAGIFAYRRIKSKALLGLIGTVCLGALFVLAGISDRQSGGAHEEGIDESAMGRIHAWVAAFRMALHNPVTGVGLDNFLLNYFTYSDFWDGQNHAVHSTWFGVLGETGFSGAIIFITMVVMIFKVVLRALQTLKGPFYTGDQGIKIQGVIVAEGILGALTGFCISGTFLTMGFMWPIYILLSLATALGVVVSREHRHAQVKNNNPDSNK</sequence>
<evidence type="ECO:0000256" key="5">
    <source>
        <dbReference type="SAM" id="Phobius"/>
    </source>
</evidence>
<feature type="transmembrane region" description="Helical" evidence="5">
    <location>
        <begin position="87"/>
        <end position="106"/>
    </location>
</feature>
<gene>
    <name evidence="7" type="ORF">MED92_09939</name>
</gene>
<feature type="domain" description="O-antigen ligase-related" evidence="6">
    <location>
        <begin position="249"/>
        <end position="387"/>
    </location>
</feature>
<dbReference type="AlphaFoldDB" id="A0A7U8GT82"/>
<feature type="transmembrane region" description="Helical" evidence="5">
    <location>
        <begin position="171"/>
        <end position="189"/>
    </location>
</feature>
<protein>
    <submittedName>
        <fullName evidence="7">Secreted polysaccharide polymerase</fullName>
    </submittedName>
</protein>
<keyword evidence="2 5" id="KW-0812">Transmembrane</keyword>
<evidence type="ECO:0000259" key="6">
    <source>
        <dbReference type="Pfam" id="PF04932"/>
    </source>
</evidence>
<dbReference type="PANTHER" id="PTHR37422:SF23">
    <property type="entry name" value="TEICHURONIC ACID BIOSYNTHESIS PROTEIN TUAE"/>
    <property type="match status" value="1"/>
</dbReference>
<feature type="transmembrane region" description="Helical" evidence="5">
    <location>
        <begin position="242"/>
        <end position="260"/>
    </location>
</feature>
<feature type="transmembrane region" description="Helical" evidence="5">
    <location>
        <begin position="287"/>
        <end position="305"/>
    </location>
</feature>
<keyword evidence="8" id="KW-1185">Reference proteome</keyword>
<dbReference type="OrthoDB" id="871774at2"/>
<feature type="transmembrane region" description="Helical" evidence="5">
    <location>
        <begin position="46"/>
        <end position="75"/>
    </location>
</feature>